<sequence>MEASYYIGIDISKQRLDWHLTDAQNTELATGQTVNSPKGIHKMIGQWKRGKFYLDELIVCFEHTGPYGLLLAALLEESGICYVMVSAIQVQLSLGIRRGKSDPIDARRLAEYLWRFQDRLTPSHLPSKMLLELRGWLLWRERLVKMRTALTNGIQANILTSEVADLGEINEQMQTQHDQLTTQLKQVDRKINKLLRRYNTTEGQYDLLVSIPGIGPVIAGWLLVYTEGFTRFSNARQLACFAGSAPFPKQSGEHRGPDRVSQWRCQRLKSLLLNGVHSAIQYDPELRAYYNRKCGEGKHPQSVRNAVICKLLYRVFAVINRGTPYVKIHQHKAAK</sequence>
<dbReference type="AlphaFoldDB" id="A0A6M1T895"/>
<dbReference type="InterPro" id="IPR003346">
    <property type="entry name" value="Transposase_20"/>
</dbReference>
<dbReference type="InterPro" id="IPR047650">
    <property type="entry name" value="Transpos_IS110"/>
</dbReference>
<dbReference type="Pfam" id="PF02371">
    <property type="entry name" value="Transposase_20"/>
    <property type="match status" value="1"/>
</dbReference>
<feature type="domain" description="Transposase IS110-like N-terminal" evidence="2">
    <location>
        <begin position="7"/>
        <end position="156"/>
    </location>
</feature>
<keyword evidence="1" id="KW-0175">Coiled coil</keyword>
<dbReference type="GO" id="GO:0004803">
    <property type="term" value="F:transposase activity"/>
    <property type="evidence" value="ECO:0007669"/>
    <property type="project" value="InterPro"/>
</dbReference>
<accession>A0A6M1T895</accession>
<dbReference type="Pfam" id="PF01548">
    <property type="entry name" value="DEDD_Tnp_IS110"/>
    <property type="match status" value="1"/>
</dbReference>
<feature type="domain" description="Transposase IS116/IS110/IS902 C-terminal" evidence="3">
    <location>
        <begin position="206"/>
        <end position="290"/>
    </location>
</feature>
<evidence type="ECO:0000259" key="3">
    <source>
        <dbReference type="Pfam" id="PF02371"/>
    </source>
</evidence>
<dbReference type="GO" id="GO:0003677">
    <property type="term" value="F:DNA binding"/>
    <property type="evidence" value="ECO:0007669"/>
    <property type="project" value="InterPro"/>
</dbReference>
<dbReference type="EMBL" id="JAALLS010000066">
    <property type="protein sequence ID" value="NGP90289.1"/>
    <property type="molecule type" value="Genomic_DNA"/>
</dbReference>
<gene>
    <name evidence="4" type="ORF">G3569_18190</name>
</gene>
<dbReference type="NCBIfam" id="NF033542">
    <property type="entry name" value="transpos_IS110"/>
    <property type="match status" value="1"/>
</dbReference>
<evidence type="ECO:0000256" key="1">
    <source>
        <dbReference type="SAM" id="Coils"/>
    </source>
</evidence>
<dbReference type="PANTHER" id="PTHR33055">
    <property type="entry name" value="TRANSPOSASE FOR INSERTION SEQUENCE ELEMENT IS1111A"/>
    <property type="match status" value="1"/>
</dbReference>
<proteinExistence type="predicted"/>
<dbReference type="InterPro" id="IPR002525">
    <property type="entry name" value="Transp_IS110-like_N"/>
</dbReference>
<dbReference type="RefSeq" id="WP_165271509.1">
    <property type="nucleotide sequence ID" value="NZ_JAALLS010000066.1"/>
</dbReference>
<evidence type="ECO:0000259" key="2">
    <source>
        <dbReference type="Pfam" id="PF01548"/>
    </source>
</evidence>
<feature type="coiled-coil region" evidence="1">
    <location>
        <begin position="170"/>
        <end position="204"/>
    </location>
</feature>
<name>A0A6M1T895_9BACT</name>
<reference evidence="4 5" key="1">
    <citation type="submission" date="2020-02" db="EMBL/GenBank/DDBJ databases">
        <title>Aliifodinibius halophilus 2W32, complete genome.</title>
        <authorList>
            <person name="Li Y."/>
            <person name="Wu S."/>
        </authorList>
    </citation>
    <scope>NUCLEOTIDE SEQUENCE [LARGE SCALE GENOMIC DNA]</scope>
    <source>
        <strain evidence="4 5">2W32</strain>
    </source>
</reference>
<organism evidence="4 5">
    <name type="scientific">Fodinibius halophilus</name>
    <dbReference type="NCBI Taxonomy" id="1736908"/>
    <lineage>
        <taxon>Bacteria</taxon>
        <taxon>Pseudomonadati</taxon>
        <taxon>Balneolota</taxon>
        <taxon>Balneolia</taxon>
        <taxon>Balneolales</taxon>
        <taxon>Balneolaceae</taxon>
        <taxon>Fodinibius</taxon>
    </lineage>
</organism>
<keyword evidence="5" id="KW-1185">Reference proteome</keyword>
<protein>
    <submittedName>
        <fullName evidence="4">IS110 family transposase</fullName>
    </submittedName>
</protein>
<evidence type="ECO:0000313" key="4">
    <source>
        <dbReference type="EMBL" id="NGP90289.1"/>
    </source>
</evidence>
<dbReference type="GO" id="GO:0006313">
    <property type="term" value="P:DNA transposition"/>
    <property type="evidence" value="ECO:0007669"/>
    <property type="project" value="InterPro"/>
</dbReference>
<dbReference type="PANTHER" id="PTHR33055:SF3">
    <property type="entry name" value="PUTATIVE TRANSPOSASE FOR IS117-RELATED"/>
    <property type="match status" value="1"/>
</dbReference>
<dbReference type="Proteomes" id="UP000479132">
    <property type="component" value="Unassembled WGS sequence"/>
</dbReference>
<evidence type="ECO:0000313" key="5">
    <source>
        <dbReference type="Proteomes" id="UP000479132"/>
    </source>
</evidence>
<comment type="caution">
    <text evidence="4">The sequence shown here is derived from an EMBL/GenBank/DDBJ whole genome shotgun (WGS) entry which is preliminary data.</text>
</comment>